<dbReference type="EMBL" id="CP052766">
    <property type="protein sequence ID" value="QJR79592.1"/>
    <property type="molecule type" value="Genomic_DNA"/>
</dbReference>
<organism evidence="1 2">
    <name type="scientific">Alteromonas pelagimontana</name>
    <dbReference type="NCBI Taxonomy" id="1858656"/>
    <lineage>
        <taxon>Bacteria</taxon>
        <taxon>Pseudomonadati</taxon>
        <taxon>Pseudomonadota</taxon>
        <taxon>Gammaproteobacteria</taxon>
        <taxon>Alteromonadales</taxon>
        <taxon>Alteromonadaceae</taxon>
        <taxon>Alteromonas/Salinimonas group</taxon>
        <taxon>Alteromonas</taxon>
    </lineage>
</organism>
<keyword evidence="2" id="KW-1185">Reference proteome</keyword>
<dbReference type="Proteomes" id="UP000219285">
    <property type="component" value="Chromosome"/>
</dbReference>
<dbReference type="AlphaFoldDB" id="A0A6M4M8T5"/>
<gene>
    <name evidence="1" type="ORF">CA267_001665</name>
</gene>
<accession>A0A6M4M8T5</accession>
<name>A0A6M4M8T5_9ALTE</name>
<evidence type="ECO:0000313" key="2">
    <source>
        <dbReference type="Proteomes" id="UP000219285"/>
    </source>
</evidence>
<dbReference type="RefSeq" id="WP_075609082.1">
    <property type="nucleotide sequence ID" value="NZ_CP052766.1"/>
</dbReference>
<protein>
    <submittedName>
        <fullName evidence="1">Uncharacterized protein</fullName>
    </submittedName>
</protein>
<proteinExistence type="predicted"/>
<reference evidence="2" key="1">
    <citation type="submission" date="2014-12" db="EMBL/GenBank/DDBJ databases">
        <title>Complete genome sequence of a multi-drug resistant Klebsiella pneumoniae.</title>
        <authorList>
            <person name="Hua X."/>
            <person name="Chen Q."/>
            <person name="Li X."/>
            <person name="Feng Y."/>
            <person name="Ruan Z."/>
            <person name="Yu Y."/>
        </authorList>
    </citation>
    <scope>NUCLEOTIDE SEQUENCE [LARGE SCALE GENOMIC DNA]</scope>
    <source>
        <strain evidence="2">5.12</strain>
    </source>
</reference>
<reference evidence="1 2" key="2">
    <citation type="submission" date="2020-04" db="EMBL/GenBank/DDBJ databases">
        <title>Complete genome sequence of Alteromonas pelagimontana 5.12T.</title>
        <authorList>
            <person name="Sinha R.K."/>
            <person name="Krishnan K.P."/>
            <person name="Kurian J.P."/>
        </authorList>
    </citation>
    <scope>NUCLEOTIDE SEQUENCE [LARGE SCALE GENOMIC DNA]</scope>
    <source>
        <strain evidence="1 2">5.12</strain>
    </source>
</reference>
<evidence type="ECO:0000313" key="1">
    <source>
        <dbReference type="EMBL" id="QJR79592.1"/>
    </source>
</evidence>
<sequence length="64" mass="7358">MNEEKARAILGERIQPDNSLHDSTDWVDWTGDDSIQLDADFSVDELEAIAWWMRNKTHAPTSLD</sequence>
<dbReference type="KEGG" id="apel:CA267_001665"/>